<dbReference type="Proteomes" id="UP000556436">
    <property type="component" value="Unassembled WGS sequence"/>
</dbReference>
<feature type="compositionally biased region" description="Gly residues" evidence="1">
    <location>
        <begin position="53"/>
        <end position="71"/>
    </location>
</feature>
<accession>A0A7W7LCP2</accession>
<comment type="caution">
    <text evidence="2">The sequence shown here is derived from an EMBL/GenBank/DDBJ whole genome shotgun (WGS) entry which is preliminary data.</text>
</comment>
<feature type="compositionally biased region" description="Low complexity" evidence="1">
    <location>
        <begin position="72"/>
        <end position="88"/>
    </location>
</feature>
<name>A0A7W7LCP2_STRNE</name>
<proteinExistence type="predicted"/>
<sequence>MTAGWVRGRYEATGPACGAGCGAGGVGSGGDVGAGGEGGLLGCWEAGWDDAGGRPGCGSVPGPGPPGGFGRSPGLPGFPAGGDAPADPADGEGEEDAADASLAAGLPLAPCGTFAPGRPGRPPGAGTPPSGRVPTSRCLPEPDGVARSGSLTLMQPPRASAATVTAAIRVNVTADARAGIAGMGGTAFGSRGDRRPAQLAPPRPGHARRAATRPA</sequence>
<gene>
    <name evidence="2" type="ORF">FHS38_003581</name>
</gene>
<feature type="region of interest" description="Disordered" evidence="1">
    <location>
        <begin position="182"/>
        <end position="215"/>
    </location>
</feature>
<dbReference type="AlphaFoldDB" id="A0A7W7LCP2"/>
<dbReference type="RefSeq" id="WP_184734541.1">
    <property type="nucleotide sequence ID" value="NZ_BMRW01000009.1"/>
</dbReference>
<reference evidence="2 3" key="1">
    <citation type="submission" date="2020-08" db="EMBL/GenBank/DDBJ databases">
        <title>Genomic Encyclopedia of Type Strains, Phase III (KMG-III): the genomes of soil and plant-associated and newly described type strains.</title>
        <authorList>
            <person name="Whitman W."/>
        </authorList>
    </citation>
    <scope>NUCLEOTIDE SEQUENCE [LARGE SCALE GENOMIC DNA]</scope>
    <source>
        <strain evidence="2 3">CECT 3265</strain>
    </source>
</reference>
<feature type="region of interest" description="Disordered" evidence="1">
    <location>
        <begin position="51"/>
        <end position="157"/>
    </location>
</feature>
<organism evidence="2 3">
    <name type="scientific">Streptomyces netropsis</name>
    <name type="common">Streptoverticillium netropsis</name>
    <dbReference type="NCBI Taxonomy" id="55404"/>
    <lineage>
        <taxon>Bacteria</taxon>
        <taxon>Bacillati</taxon>
        <taxon>Actinomycetota</taxon>
        <taxon>Actinomycetes</taxon>
        <taxon>Kitasatosporales</taxon>
        <taxon>Streptomycetaceae</taxon>
        <taxon>Streptomyces</taxon>
    </lineage>
</organism>
<evidence type="ECO:0000313" key="3">
    <source>
        <dbReference type="Proteomes" id="UP000556436"/>
    </source>
</evidence>
<protein>
    <submittedName>
        <fullName evidence="2">Uncharacterized protein</fullName>
    </submittedName>
</protein>
<feature type="compositionally biased region" description="Acidic residues" evidence="1">
    <location>
        <begin position="89"/>
        <end position="98"/>
    </location>
</feature>
<feature type="compositionally biased region" description="Low complexity" evidence="1">
    <location>
        <begin position="99"/>
        <end position="118"/>
    </location>
</feature>
<evidence type="ECO:0000256" key="1">
    <source>
        <dbReference type="SAM" id="MobiDB-lite"/>
    </source>
</evidence>
<evidence type="ECO:0000313" key="2">
    <source>
        <dbReference type="EMBL" id="MBB4887527.1"/>
    </source>
</evidence>
<dbReference type="EMBL" id="JACHJG010000007">
    <property type="protein sequence ID" value="MBB4887527.1"/>
    <property type="molecule type" value="Genomic_DNA"/>
</dbReference>
<feature type="compositionally biased region" description="Basic residues" evidence="1">
    <location>
        <begin position="205"/>
        <end position="215"/>
    </location>
</feature>
<keyword evidence="3" id="KW-1185">Reference proteome</keyword>